<evidence type="ECO:0000313" key="2">
    <source>
        <dbReference type="EMBL" id="KJL22358.1"/>
    </source>
</evidence>
<keyword evidence="3" id="KW-1185">Reference proteome</keyword>
<keyword evidence="1" id="KW-1133">Transmembrane helix</keyword>
<dbReference type="PATRIC" id="fig|104336.4.peg.1511"/>
<protein>
    <submittedName>
        <fullName evidence="2">Uncharacterized protein</fullName>
    </submittedName>
</protein>
<evidence type="ECO:0000313" key="3">
    <source>
        <dbReference type="Proteomes" id="UP000033572"/>
    </source>
</evidence>
<keyword evidence="1" id="KW-0812">Transmembrane</keyword>
<dbReference type="EMBL" id="JYIU01000039">
    <property type="protein sequence ID" value="KJL22358.1"/>
    <property type="molecule type" value="Genomic_DNA"/>
</dbReference>
<name>A0A0F0KNA9_9MICO</name>
<dbReference type="Proteomes" id="UP000033572">
    <property type="component" value="Unassembled WGS sequence"/>
</dbReference>
<proteinExistence type="predicted"/>
<reference evidence="2 3" key="1">
    <citation type="submission" date="2015-02" db="EMBL/GenBank/DDBJ databases">
        <title>Draft genome sequences of ten Microbacterium spp. with emphasis on heavy metal contaminated environments.</title>
        <authorList>
            <person name="Corretto E."/>
        </authorList>
    </citation>
    <scope>NUCLEOTIDE SEQUENCE [LARGE SCALE GENOMIC DNA]</scope>
    <source>
        <strain evidence="2 3">DSM 12966</strain>
    </source>
</reference>
<sequence length="42" mass="4308">MVVSWIAAVLCTGVIAALVWFAIPLVPAIATLVGDTLRATSP</sequence>
<organism evidence="2 3">
    <name type="scientific">Microbacterium foliorum</name>
    <dbReference type="NCBI Taxonomy" id="104336"/>
    <lineage>
        <taxon>Bacteria</taxon>
        <taxon>Bacillati</taxon>
        <taxon>Actinomycetota</taxon>
        <taxon>Actinomycetes</taxon>
        <taxon>Micrococcales</taxon>
        <taxon>Microbacteriaceae</taxon>
        <taxon>Microbacterium</taxon>
    </lineage>
</organism>
<accession>A0A0F0KNA9</accession>
<comment type="caution">
    <text evidence="2">The sequence shown here is derived from an EMBL/GenBank/DDBJ whole genome shotgun (WGS) entry which is preliminary data.</text>
</comment>
<gene>
    <name evidence="2" type="ORF">RN50_01476</name>
</gene>
<keyword evidence="1" id="KW-0472">Membrane</keyword>
<feature type="transmembrane region" description="Helical" evidence="1">
    <location>
        <begin position="6"/>
        <end position="33"/>
    </location>
</feature>
<evidence type="ECO:0000256" key="1">
    <source>
        <dbReference type="SAM" id="Phobius"/>
    </source>
</evidence>
<dbReference type="AlphaFoldDB" id="A0A0F0KNA9"/>